<dbReference type="EMBL" id="JACTNZ010000001">
    <property type="protein sequence ID" value="KAG5565427.1"/>
    <property type="molecule type" value="Genomic_DNA"/>
</dbReference>
<evidence type="ECO:0000313" key="2">
    <source>
        <dbReference type="Proteomes" id="UP000823749"/>
    </source>
</evidence>
<organism evidence="1 2">
    <name type="scientific">Rhododendron griersonianum</name>
    <dbReference type="NCBI Taxonomy" id="479676"/>
    <lineage>
        <taxon>Eukaryota</taxon>
        <taxon>Viridiplantae</taxon>
        <taxon>Streptophyta</taxon>
        <taxon>Embryophyta</taxon>
        <taxon>Tracheophyta</taxon>
        <taxon>Spermatophyta</taxon>
        <taxon>Magnoliopsida</taxon>
        <taxon>eudicotyledons</taxon>
        <taxon>Gunneridae</taxon>
        <taxon>Pentapetalae</taxon>
        <taxon>asterids</taxon>
        <taxon>Ericales</taxon>
        <taxon>Ericaceae</taxon>
        <taxon>Ericoideae</taxon>
        <taxon>Rhodoreae</taxon>
        <taxon>Rhododendron</taxon>
    </lineage>
</organism>
<name>A0AAV6LKS7_9ERIC</name>
<protein>
    <submittedName>
        <fullName evidence="1">Uncharacterized protein</fullName>
    </submittedName>
</protein>
<comment type="caution">
    <text evidence="1">The sequence shown here is derived from an EMBL/GenBank/DDBJ whole genome shotgun (WGS) entry which is preliminary data.</text>
</comment>
<dbReference type="Proteomes" id="UP000823749">
    <property type="component" value="Chromosome 1"/>
</dbReference>
<evidence type="ECO:0000313" key="1">
    <source>
        <dbReference type="EMBL" id="KAG5565427.1"/>
    </source>
</evidence>
<accession>A0AAV6LKS7</accession>
<proteinExistence type="predicted"/>
<dbReference type="AlphaFoldDB" id="A0AAV6LKS7"/>
<sequence length="83" mass="9697">MRSRENSSEPGDEGFRPHDNWLNHLELVDSCFLLLLLLALRLLQLGNMEKVEVLLVDDPRSTTDLSCKAPILMELWWYDQRSL</sequence>
<keyword evidence="2" id="KW-1185">Reference proteome</keyword>
<gene>
    <name evidence="1" type="ORF">RHGRI_001348</name>
</gene>
<reference evidence="1" key="1">
    <citation type="submission" date="2020-08" db="EMBL/GenBank/DDBJ databases">
        <title>Plant Genome Project.</title>
        <authorList>
            <person name="Zhang R.-G."/>
        </authorList>
    </citation>
    <scope>NUCLEOTIDE SEQUENCE</scope>
    <source>
        <strain evidence="1">WSP0</strain>
        <tissue evidence="1">Leaf</tissue>
    </source>
</reference>